<proteinExistence type="predicted"/>
<feature type="transmembrane region" description="Helical" evidence="2">
    <location>
        <begin position="340"/>
        <end position="362"/>
    </location>
</feature>
<keyword evidence="5" id="KW-1185">Reference proteome</keyword>
<dbReference type="InterPro" id="IPR053958">
    <property type="entry name" value="HMGCR/SNAP/NPC1-like_SSD"/>
</dbReference>
<evidence type="ECO:0000259" key="3">
    <source>
        <dbReference type="PROSITE" id="PS50156"/>
    </source>
</evidence>
<feature type="transmembrane region" description="Helical" evidence="2">
    <location>
        <begin position="616"/>
        <end position="640"/>
    </location>
</feature>
<dbReference type="InterPro" id="IPR053956">
    <property type="entry name" value="NPC1_MLD"/>
</dbReference>
<dbReference type="PANTHER" id="PTHR45727:SF9">
    <property type="entry name" value="SSD DOMAIN-CONTAINING PROTEIN"/>
    <property type="match status" value="1"/>
</dbReference>
<feature type="transmembrane region" description="Helical" evidence="2">
    <location>
        <begin position="374"/>
        <end position="391"/>
    </location>
</feature>
<evidence type="ECO:0000313" key="5">
    <source>
        <dbReference type="Proteomes" id="UP000323011"/>
    </source>
</evidence>
<dbReference type="Proteomes" id="UP000323011">
    <property type="component" value="Unassembled WGS sequence"/>
</dbReference>
<comment type="caution">
    <text evidence="4">The sequence shown here is derived from an EMBL/GenBank/DDBJ whole genome shotgun (WGS) entry which is preliminary data.</text>
</comment>
<feature type="transmembrane region" description="Helical" evidence="2">
    <location>
        <begin position="1200"/>
        <end position="1218"/>
    </location>
</feature>
<organism evidence="4 5">
    <name type="scientific">Cafeteria roenbergensis</name>
    <name type="common">Marine flagellate</name>
    <dbReference type="NCBI Taxonomy" id="33653"/>
    <lineage>
        <taxon>Eukaryota</taxon>
        <taxon>Sar</taxon>
        <taxon>Stramenopiles</taxon>
        <taxon>Bigyra</taxon>
        <taxon>Opalozoa</taxon>
        <taxon>Bicosoecida</taxon>
        <taxon>Cafeteriaceae</taxon>
        <taxon>Cafeteria</taxon>
    </lineage>
</organism>
<sequence>MLGESLLASEAPAEYAPSSSHPPHGKGLLARFFYRHGVCVARNPVVAMVLSALVAGCLALGFTMLTISSNPQAIWVPPGSRTSKQQSFFNAAFDPFYRVEQVIFTPTEVHGDGSSVLENNILSPKTVKALQDFQERMANTADSAGTRLDDLCFKPIAGKGCLVESVTNFAADNRTVVEALTLDGLQSLLLCRKPGPMLNGTTLSTSACMSGIGVPVMPSVVLGGSICSNQAPGASKNSVCHGTCEGRAAQALMTTFLLNAGPNYDDRAARWEEEVFLPLARDFRHPGLNTSYMAQRSVQDQIGVVANQNTFVVLISYVAMFAYIVVAMGKFPHPVRSRALLGLGGIFVVVVSVCGAMGAWGFGGGSITMIVTEVVPFLILAIGVDNMFIITKTADRIRARRIATAISENSSAKPAGAVSGDLVRSTSRPLYESDTPITVTGPEPPTPMPSSANGFVPVERLMGEVLAEVGPTITAAATAEALAFAMGASTSIPALQQFCAVAAIAVSIDFVMQMTFFVGAVSVDFHRMDAELPDCLPCIGCICTRPRAPDDIFASADSAEVVSGWCGTGSTEATVAGEMARRSPGRFWYWVHRGEYARSLLGRYVAPITLSLPVRLAALAIWLGFLGLSAYAATVMHLGLAQQLAVPDDSYLYSYFNQQAALGEAGPPAYVVLQNVNYSDSDDTARTALSRLSTSLGALTDHIVPPVYNWYSEFRSWSSAANIASMKAGDSLQPPYNCPLPLDPATVPQGRRVEQFLYDIPIDSPCCLKKAHCYSQYGPDVKLLWVVNSSLADAARTAANAPGPTALVHRSIGEAPVVAASHADGLHLVRSRPFSGTASDSLAPASDGAPWSSSWWDSAPSARLTPEGQPDVPEGATAVVAGSRREAVERLLTPGAAGAQADGASHDSWAPGSAPAHVAAAAAAAEAWRVAAAQPGPSSARSAPFLQAAHLHGLTMTGSYPSAAAAALAVARDLVPYTVMTSRMRTVHTALRDQADFVGAMQATQAAVHRLAADLPTLDPADIVPPGVAIHGTARGINGSRNDNQHVGWLDPAPGPVGGTDAAFPYSLFYVYYEQYDYIRGVAVSTVLVSLGATFLAVLAVTTPAVATVVATMVVTVAVDVIGIVWLLNPAEEGQANALLSGVGDEQFGVDVNAVSVVNIVTAVGLAVEFSVHIASFFAAASGTRLVRARKALAEMGSNVVTGITLTKLVGVLVLAWAPSQMFRLYYFRMYLAIIIAGAFQGLIVLPALLSLCGPASVHEIDYVRDAKTGARRERLLKEYTGPLKRSLLIAQADERTPSQDSNDSYGPSASKHAPTVSASATESYHTTGNGSLQRYASPSRA</sequence>
<gene>
    <name evidence="4" type="ORF">FNF29_07785</name>
</gene>
<keyword evidence="2" id="KW-0472">Membrane</keyword>
<dbReference type="PROSITE" id="PS50156">
    <property type="entry name" value="SSD"/>
    <property type="match status" value="1"/>
</dbReference>
<dbReference type="PANTHER" id="PTHR45727">
    <property type="entry name" value="NPC INTRACELLULAR CHOLESTEROL TRANSPORTER 1"/>
    <property type="match status" value="1"/>
</dbReference>
<evidence type="ECO:0000256" key="1">
    <source>
        <dbReference type="SAM" id="MobiDB-lite"/>
    </source>
</evidence>
<reference evidence="4 5" key="1">
    <citation type="submission" date="2019-07" db="EMBL/GenBank/DDBJ databases">
        <title>Genomes of Cafeteria roenbergensis.</title>
        <authorList>
            <person name="Fischer M.G."/>
            <person name="Hackl T."/>
            <person name="Roman M."/>
        </authorList>
    </citation>
    <scope>NUCLEOTIDE SEQUENCE [LARGE SCALE GENOMIC DNA]</scope>
    <source>
        <strain evidence="4 5">BVI</strain>
    </source>
</reference>
<keyword evidence="2" id="KW-0812">Transmembrane</keyword>
<feature type="region of interest" description="Disordered" evidence="1">
    <location>
        <begin position="837"/>
        <end position="875"/>
    </location>
</feature>
<dbReference type="GO" id="GO:0015918">
    <property type="term" value="P:sterol transport"/>
    <property type="evidence" value="ECO:0007669"/>
    <property type="project" value="TreeGrafter"/>
</dbReference>
<feature type="region of interest" description="Disordered" evidence="1">
    <location>
        <begin position="1291"/>
        <end position="1342"/>
    </location>
</feature>
<dbReference type="GO" id="GO:0032934">
    <property type="term" value="F:sterol binding"/>
    <property type="evidence" value="ECO:0007669"/>
    <property type="project" value="TreeGrafter"/>
</dbReference>
<dbReference type="Pfam" id="PF12349">
    <property type="entry name" value="Sterol-sensing"/>
    <property type="match status" value="2"/>
</dbReference>
<evidence type="ECO:0000313" key="4">
    <source>
        <dbReference type="EMBL" id="KAA0146809.1"/>
    </source>
</evidence>
<dbReference type="OMA" id="WWFDVES"/>
<feature type="domain" description="SSD" evidence="3">
    <location>
        <begin position="309"/>
        <end position="523"/>
    </location>
</feature>
<dbReference type="InterPro" id="IPR000731">
    <property type="entry name" value="SSD"/>
</dbReference>
<evidence type="ECO:0000256" key="2">
    <source>
        <dbReference type="SAM" id="Phobius"/>
    </source>
</evidence>
<dbReference type="EMBL" id="VLTN01000077">
    <property type="protein sequence ID" value="KAA0146809.1"/>
    <property type="molecule type" value="Genomic_DNA"/>
</dbReference>
<keyword evidence="2" id="KW-1133">Transmembrane helix</keyword>
<feature type="compositionally biased region" description="Polar residues" evidence="1">
    <location>
        <begin position="1299"/>
        <end position="1308"/>
    </location>
</feature>
<accession>A0A5A8C2S7</accession>
<feature type="compositionally biased region" description="Low complexity" evidence="1">
    <location>
        <begin position="843"/>
        <end position="862"/>
    </location>
</feature>
<dbReference type="SUPFAM" id="SSF82866">
    <property type="entry name" value="Multidrug efflux transporter AcrB transmembrane domain"/>
    <property type="match status" value="2"/>
</dbReference>
<feature type="transmembrane region" description="Helical" evidence="2">
    <location>
        <begin position="311"/>
        <end position="328"/>
    </location>
</feature>
<dbReference type="Gene3D" id="1.20.1640.10">
    <property type="entry name" value="Multidrug efflux transporter AcrB transmembrane domain"/>
    <property type="match status" value="2"/>
</dbReference>
<protein>
    <recommendedName>
        <fullName evidence="3">SSD domain-containing protein</fullName>
    </recommendedName>
</protein>
<feature type="transmembrane region" description="Helical" evidence="2">
    <location>
        <begin position="1230"/>
        <end position="1250"/>
    </location>
</feature>
<name>A0A5A8C2S7_CAFRO</name>
<dbReference type="Pfam" id="PF22314">
    <property type="entry name" value="NPC1_MLD"/>
    <property type="match status" value="1"/>
</dbReference>
<feature type="transmembrane region" description="Helical" evidence="2">
    <location>
        <begin position="45"/>
        <end position="67"/>
    </location>
</feature>
<feature type="compositionally biased region" description="Polar residues" evidence="1">
    <location>
        <begin position="1317"/>
        <end position="1342"/>
    </location>
</feature>
<dbReference type="GO" id="GO:0016020">
    <property type="term" value="C:membrane"/>
    <property type="evidence" value="ECO:0007669"/>
    <property type="project" value="TreeGrafter"/>
</dbReference>
<feature type="transmembrane region" description="Helical" evidence="2">
    <location>
        <begin position="1106"/>
        <end position="1128"/>
    </location>
</feature>
<feature type="transmembrane region" description="Helical" evidence="2">
    <location>
        <begin position="1157"/>
        <end position="1179"/>
    </location>
</feature>
<feature type="transmembrane region" description="Helical" evidence="2">
    <location>
        <begin position="1078"/>
        <end position="1099"/>
    </location>
</feature>